<protein>
    <submittedName>
        <fullName evidence="5">AraC family transcriptional regulator</fullName>
    </submittedName>
</protein>
<reference evidence="5 6" key="1">
    <citation type="submission" date="2018-08" db="EMBL/GenBank/DDBJ databases">
        <title>A genome reference for cultivated species of the human gut microbiota.</title>
        <authorList>
            <person name="Zou Y."/>
            <person name="Xue W."/>
            <person name="Luo G."/>
        </authorList>
    </citation>
    <scope>NUCLEOTIDE SEQUENCE [LARGE SCALE GENOMIC DNA]</scope>
    <source>
        <strain evidence="5 6">AF14-32</strain>
    </source>
</reference>
<dbReference type="Proteomes" id="UP000283850">
    <property type="component" value="Unassembled WGS sequence"/>
</dbReference>
<keyword evidence="1" id="KW-0805">Transcription regulation</keyword>
<dbReference type="PANTHER" id="PTHR43280">
    <property type="entry name" value="ARAC-FAMILY TRANSCRIPTIONAL REGULATOR"/>
    <property type="match status" value="1"/>
</dbReference>
<evidence type="ECO:0000256" key="2">
    <source>
        <dbReference type="ARBA" id="ARBA00023125"/>
    </source>
</evidence>
<accession>A0A412YJ31</accession>
<dbReference type="InterPro" id="IPR020449">
    <property type="entry name" value="Tscrpt_reg_AraC-type_HTH"/>
</dbReference>
<dbReference type="RefSeq" id="WP_118421017.1">
    <property type="nucleotide sequence ID" value="NZ_QRZF01000002.1"/>
</dbReference>
<dbReference type="InterPro" id="IPR018060">
    <property type="entry name" value="HTH_AraC"/>
</dbReference>
<dbReference type="PRINTS" id="PR00032">
    <property type="entry name" value="HTHARAC"/>
</dbReference>
<gene>
    <name evidence="5" type="ORF">DWW10_04310</name>
</gene>
<keyword evidence="3" id="KW-0804">Transcription</keyword>
<evidence type="ECO:0000256" key="1">
    <source>
        <dbReference type="ARBA" id="ARBA00023015"/>
    </source>
</evidence>
<evidence type="ECO:0000259" key="4">
    <source>
        <dbReference type="PROSITE" id="PS01124"/>
    </source>
</evidence>
<dbReference type="GO" id="GO:0043565">
    <property type="term" value="F:sequence-specific DNA binding"/>
    <property type="evidence" value="ECO:0007669"/>
    <property type="project" value="InterPro"/>
</dbReference>
<dbReference type="Gene3D" id="1.10.10.60">
    <property type="entry name" value="Homeodomain-like"/>
    <property type="match status" value="2"/>
</dbReference>
<evidence type="ECO:0000313" key="5">
    <source>
        <dbReference type="EMBL" id="RGV57419.1"/>
    </source>
</evidence>
<dbReference type="SUPFAM" id="SSF46689">
    <property type="entry name" value="Homeodomain-like"/>
    <property type="match status" value="1"/>
</dbReference>
<dbReference type="EMBL" id="QRZF01000002">
    <property type="protein sequence ID" value="RGV57419.1"/>
    <property type="molecule type" value="Genomic_DNA"/>
</dbReference>
<keyword evidence="2" id="KW-0238">DNA-binding</keyword>
<comment type="caution">
    <text evidence="5">The sequence shown here is derived from an EMBL/GenBank/DDBJ whole genome shotgun (WGS) entry which is preliminary data.</text>
</comment>
<feature type="domain" description="HTH araC/xylS-type" evidence="4">
    <location>
        <begin position="194"/>
        <end position="295"/>
    </location>
</feature>
<organism evidence="5 6">
    <name type="scientific">Bacteroides intestinalis</name>
    <dbReference type="NCBI Taxonomy" id="329854"/>
    <lineage>
        <taxon>Bacteria</taxon>
        <taxon>Pseudomonadati</taxon>
        <taxon>Bacteroidota</taxon>
        <taxon>Bacteroidia</taxon>
        <taxon>Bacteroidales</taxon>
        <taxon>Bacteroidaceae</taxon>
        <taxon>Bacteroides</taxon>
    </lineage>
</organism>
<dbReference type="Pfam" id="PF12833">
    <property type="entry name" value="HTH_18"/>
    <property type="match status" value="1"/>
</dbReference>
<dbReference type="AlphaFoldDB" id="A0A412YJ31"/>
<sequence>MDIIKLDTIETYCKTFDFRLTHPLVAVVECNEPEKLKPYMMNWGFYALFLKDMASCTITYGKTHYDHGDKSIIAFAPGQVCAFEAIPGKDPKFVGVLFHPDFIHGTSLGQKIMNYSFFAYSSNEALHLSPSEFQVIKHLIAIIQTELSTEIDSYTHNLLCDNIQLLLDYCVRFYDRQFTERKELNKDILIRFENLLNDYLINGKAEKQGIPTVNYFADQICLSPNYFGDLVKRETGKSVKEYLQQKLLDVAKEQLLDPQKSITQVSNLLGYQYPQHFIRFFKRMTGNTPNEFRLGI</sequence>
<evidence type="ECO:0000313" key="6">
    <source>
        <dbReference type="Proteomes" id="UP000283850"/>
    </source>
</evidence>
<dbReference type="GO" id="GO:0003700">
    <property type="term" value="F:DNA-binding transcription factor activity"/>
    <property type="evidence" value="ECO:0007669"/>
    <property type="project" value="InterPro"/>
</dbReference>
<dbReference type="PANTHER" id="PTHR43280:SF32">
    <property type="entry name" value="TRANSCRIPTIONAL REGULATORY PROTEIN"/>
    <property type="match status" value="1"/>
</dbReference>
<evidence type="ECO:0000256" key="3">
    <source>
        <dbReference type="ARBA" id="ARBA00023163"/>
    </source>
</evidence>
<dbReference type="SMART" id="SM00342">
    <property type="entry name" value="HTH_ARAC"/>
    <property type="match status" value="1"/>
</dbReference>
<dbReference type="PROSITE" id="PS01124">
    <property type="entry name" value="HTH_ARAC_FAMILY_2"/>
    <property type="match status" value="1"/>
</dbReference>
<name>A0A412YJ31_9BACE</name>
<proteinExistence type="predicted"/>
<dbReference type="InterPro" id="IPR009057">
    <property type="entry name" value="Homeodomain-like_sf"/>
</dbReference>